<keyword evidence="2" id="KW-0119">Carbohydrate metabolism</keyword>
<evidence type="ECO:0000313" key="5">
    <source>
        <dbReference type="Proteomes" id="UP001385809"/>
    </source>
</evidence>
<dbReference type="Pfam" id="PF01670">
    <property type="entry name" value="Glyco_hydro_12"/>
    <property type="match status" value="1"/>
</dbReference>
<dbReference type="InterPro" id="IPR013319">
    <property type="entry name" value="GH11/12"/>
</dbReference>
<dbReference type="Proteomes" id="UP001385809">
    <property type="component" value="Unassembled WGS sequence"/>
</dbReference>
<evidence type="ECO:0000256" key="1">
    <source>
        <dbReference type="ARBA" id="ARBA00005519"/>
    </source>
</evidence>
<comment type="similarity">
    <text evidence="1 2">Belongs to the glycosyl hydrolase 12 (cellulase H) family.</text>
</comment>
<keyword evidence="2" id="KW-0378">Hydrolase</keyword>
<evidence type="ECO:0000256" key="2">
    <source>
        <dbReference type="RuleBase" id="RU361163"/>
    </source>
</evidence>
<evidence type="ECO:0000256" key="3">
    <source>
        <dbReference type="SAM" id="SignalP"/>
    </source>
</evidence>
<keyword evidence="2" id="KW-0326">Glycosidase</keyword>
<keyword evidence="3" id="KW-0732">Signal</keyword>
<dbReference type="PROSITE" id="PS51257">
    <property type="entry name" value="PROKAR_LIPOPROTEIN"/>
    <property type="match status" value="1"/>
</dbReference>
<dbReference type="EMBL" id="JBBEGN010000026">
    <property type="protein sequence ID" value="MEJ2871668.1"/>
    <property type="molecule type" value="Genomic_DNA"/>
</dbReference>
<gene>
    <name evidence="4" type="ORF">WCD74_28165</name>
</gene>
<accession>A0ABU8MWH7</accession>
<dbReference type="PANTHER" id="PTHR34002">
    <property type="entry name" value="BLR1656 PROTEIN"/>
    <property type="match status" value="1"/>
</dbReference>
<comment type="caution">
    <text evidence="4">The sequence shown here is derived from an EMBL/GenBank/DDBJ whole genome shotgun (WGS) entry which is preliminary data.</text>
</comment>
<dbReference type="InterPro" id="IPR013320">
    <property type="entry name" value="ConA-like_dom_sf"/>
</dbReference>
<dbReference type="PANTHER" id="PTHR34002:SF9">
    <property type="entry name" value="XYLOGLUCAN-SPECIFIC ENDO-BETA-1,4-GLUCANASE A"/>
    <property type="match status" value="1"/>
</dbReference>
<dbReference type="SUPFAM" id="SSF49899">
    <property type="entry name" value="Concanavalin A-like lectins/glucanases"/>
    <property type="match status" value="1"/>
</dbReference>
<dbReference type="RefSeq" id="WP_337698240.1">
    <property type="nucleotide sequence ID" value="NZ_JBBEGN010000026.1"/>
</dbReference>
<dbReference type="InterPro" id="IPR002594">
    <property type="entry name" value="GH12"/>
</dbReference>
<evidence type="ECO:0000313" key="4">
    <source>
        <dbReference type="EMBL" id="MEJ2871668.1"/>
    </source>
</evidence>
<organism evidence="4 5">
    <name type="scientific">Actinomycetospora aurantiaca</name>
    <dbReference type="NCBI Taxonomy" id="3129233"/>
    <lineage>
        <taxon>Bacteria</taxon>
        <taxon>Bacillati</taxon>
        <taxon>Actinomycetota</taxon>
        <taxon>Actinomycetes</taxon>
        <taxon>Pseudonocardiales</taxon>
        <taxon>Pseudonocardiaceae</taxon>
        <taxon>Actinomycetospora</taxon>
    </lineage>
</organism>
<keyword evidence="2" id="KW-0624">Polysaccharide degradation</keyword>
<proteinExistence type="inferred from homology"/>
<sequence>MGQSRRASSAPLRGRPRRLLVAAAVALLALLTACAGPQETVPPIAVAPTEAQNVAGAEPLPAPLPGLPGAAPALPRVLAPLSAIGSRNGPRICEKFRSAPVAGGRFEVQNNAWGADTPQCTTAFDTGFSVQANHAKDSGPAAYPSIVWGCNHGTCTRGTPFPRPISDLGDVRSSWSFSVPDRGRWNAAYDVWLDPTPRRDGHNTGAELMIWMARAGGIDPIGSKSGTASLGGTTWDVWTGENNGVPVISYIRRQSVREVVDLPVTDFVTDAQRRGVVQRDWYLTNLQAGFEPWVGGSGLSTDAFNATRNGV</sequence>
<evidence type="ECO:0008006" key="6">
    <source>
        <dbReference type="Google" id="ProtNLM"/>
    </source>
</evidence>
<reference evidence="4 5" key="1">
    <citation type="submission" date="2024-03" db="EMBL/GenBank/DDBJ databases">
        <title>Actinomycetospora sp. OC33-EN08, a novel actinomycete isolated from wild orchid (Aerides multiflora).</title>
        <authorList>
            <person name="Suriyachadkun C."/>
        </authorList>
    </citation>
    <scope>NUCLEOTIDE SEQUENCE [LARGE SCALE GENOMIC DNA]</scope>
    <source>
        <strain evidence="4 5">OC33-EN08</strain>
    </source>
</reference>
<dbReference type="Gene3D" id="2.60.120.180">
    <property type="match status" value="1"/>
</dbReference>
<feature type="chain" id="PRO_5047377807" description="Glycosyl hydrolase family 12" evidence="3">
    <location>
        <begin position="36"/>
        <end position="311"/>
    </location>
</feature>
<feature type="signal peptide" evidence="3">
    <location>
        <begin position="1"/>
        <end position="35"/>
    </location>
</feature>
<keyword evidence="5" id="KW-1185">Reference proteome</keyword>
<name>A0ABU8MWH7_9PSEU</name>
<protein>
    <recommendedName>
        <fullName evidence="6">Glycosyl hydrolase family 12</fullName>
    </recommendedName>
</protein>